<evidence type="ECO:0000313" key="4">
    <source>
        <dbReference type="EMBL" id="GAA1735613.1"/>
    </source>
</evidence>
<sequence>MAVTALEDGATVPPGKADRRRLELAESAFKTLGEMGYARSSLREIAQNSEFSHGVVHYYFSDKTDLITFCVRHYKTACSRRYDAVVDAATTPAELADGFLATMGTTLVEDAGLHRLWYDVRAQSVFEPALREDVVHVDGLLEQMTWRVLSRYAELAGRALAVDAPTAYALVDGLFEQAVIASASDPTAARANLTARVATTLPLLLTPGR</sequence>
<reference evidence="5" key="1">
    <citation type="journal article" date="2019" name="Int. J. Syst. Evol. Microbiol.">
        <title>The Global Catalogue of Microorganisms (GCM) 10K type strain sequencing project: providing services to taxonomists for standard genome sequencing and annotation.</title>
        <authorList>
            <consortium name="The Broad Institute Genomics Platform"/>
            <consortium name="The Broad Institute Genome Sequencing Center for Infectious Disease"/>
            <person name="Wu L."/>
            <person name="Ma J."/>
        </authorList>
    </citation>
    <scope>NUCLEOTIDE SEQUENCE [LARGE SCALE GENOMIC DNA]</scope>
    <source>
        <strain evidence="5">JCM 13518</strain>
    </source>
</reference>
<comment type="caution">
    <text evidence="4">The sequence shown here is derived from an EMBL/GenBank/DDBJ whole genome shotgun (WGS) entry which is preliminary data.</text>
</comment>
<keyword evidence="5" id="KW-1185">Reference proteome</keyword>
<dbReference type="RefSeq" id="WP_344199532.1">
    <property type="nucleotide sequence ID" value="NZ_BAAAME010000003.1"/>
</dbReference>
<dbReference type="Gene3D" id="1.10.357.10">
    <property type="entry name" value="Tetracycline Repressor, domain 2"/>
    <property type="match status" value="1"/>
</dbReference>
<evidence type="ECO:0000256" key="1">
    <source>
        <dbReference type="ARBA" id="ARBA00023125"/>
    </source>
</evidence>
<evidence type="ECO:0000256" key="2">
    <source>
        <dbReference type="PROSITE-ProRule" id="PRU00335"/>
    </source>
</evidence>
<gene>
    <name evidence="4" type="ORF">GCM10009710_15070</name>
</gene>
<dbReference type="PROSITE" id="PS50977">
    <property type="entry name" value="HTH_TETR_2"/>
    <property type="match status" value="1"/>
</dbReference>
<dbReference type="InterPro" id="IPR001647">
    <property type="entry name" value="HTH_TetR"/>
</dbReference>
<dbReference type="SUPFAM" id="SSF46689">
    <property type="entry name" value="Homeodomain-like"/>
    <property type="match status" value="1"/>
</dbReference>
<evidence type="ECO:0000259" key="3">
    <source>
        <dbReference type="PROSITE" id="PS50977"/>
    </source>
</evidence>
<feature type="DNA-binding region" description="H-T-H motif" evidence="2">
    <location>
        <begin position="41"/>
        <end position="60"/>
    </location>
</feature>
<proteinExistence type="predicted"/>
<dbReference type="EMBL" id="BAAAME010000003">
    <property type="protein sequence ID" value="GAA1735613.1"/>
    <property type="molecule type" value="Genomic_DNA"/>
</dbReference>
<protein>
    <submittedName>
        <fullName evidence="4">TetR/AcrR family transcriptional regulator</fullName>
    </submittedName>
</protein>
<organism evidence="4 5">
    <name type="scientific">Aeromicrobium alkaliterrae</name>
    <dbReference type="NCBI Taxonomy" id="302168"/>
    <lineage>
        <taxon>Bacteria</taxon>
        <taxon>Bacillati</taxon>
        <taxon>Actinomycetota</taxon>
        <taxon>Actinomycetes</taxon>
        <taxon>Propionibacteriales</taxon>
        <taxon>Nocardioidaceae</taxon>
        <taxon>Aeromicrobium</taxon>
    </lineage>
</organism>
<dbReference type="InterPro" id="IPR009057">
    <property type="entry name" value="Homeodomain-like_sf"/>
</dbReference>
<evidence type="ECO:0000313" key="5">
    <source>
        <dbReference type="Proteomes" id="UP001501057"/>
    </source>
</evidence>
<accession>A0ABP4VUV3</accession>
<dbReference type="Proteomes" id="UP001501057">
    <property type="component" value="Unassembled WGS sequence"/>
</dbReference>
<feature type="domain" description="HTH tetR-type" evidence="3">
    <location>
        <begin position="18"/>
        <end position="78"/>
    </location>
</feature>
<name>A0ABP4VUV3_9ACTN</name>
<dbReference type="Pfam" id="PF00440">
    <property type="entry name" value="TetR_N"/>
    <property type="match status" value="1"/>
</dbReference>
<keyword evidence="1 2" id="KW-0238">DNA-binding</keyword>